<evidence type="ECO:0000313" key="3">
    <source>
        <dbReference type="Proteomes" id="UP000436822"/>
    </source>
</evidence>
<feature type="signal peptide" evidence="1">
    <location>
        <begin position="1"/>
        <end position="21"/>
    </location>
</feature>
<comment type="caution">
    <text evidence="2">The sequence shown here is derived from an EMBL/GenBank/DDBJ whole genome shotgun (WGS) entry which is preliminary data.</text>
</comment>
<gene>
    <name evidence="2" type="ORF">KIN_33140</name>
</gene>
<organism evidence="2 3">
    <name type="scientific">Litoreibacter roseus</name>
    <dbReference type="NCBI Taxonomy" id="2601869"/>
    <lineage>
        <taxon>Bacteria</taxon>
        <taxon>Pseudomonadati</taxon>
        <taxon>Pseudomonadota</taxon>
        <taxon>Alphaproteobacteria</taxon>
        <taxon>Rhodobacterales</taxon>
        <taxon>Roseobacteraceae</taxon>
        <taxon>Litoreibacter</taxon>
    </lineage>
</organism>
<keyword evidence="1" id="KW-0732">Signal</keyword>
<dbReference type="OrthoDB" id="7745874at2"/>
<evidence type="ECO:0000256" key="1">
    <source>
        <dbReference type="SAM" id="SignalP"/>
    </source>
</evidence>
<accession>A0A6N6JK53</accession>
<sequence>MNRLFTIAFLATAFFAQTAQAECYADYKAKKDRPLQLHYGVIQLDQSDCGSRRDAARAASRRLEAGGWTLLNILDIFGADQLERKERDAGSYFLRF</sequence>
<name>A0A6N6JK53_9RHOB</name>
<evidence type="ECO:0000313" key="2">
    <source>
        <dbReference type="EMBL" id="GFE66240.1"/>
    </source>
</evidence>
<protein>
    <submittedName>
        <fullName evidence="2">Uncharacterized protein</fullName>
    </submittedName>
</protein>
<dbReference type="EMBL" id="BLJE01000004">
    <property type="protein sequence ID" value="GFE66240.1"/>
    <property type="molecule type" value="Genomic_DNA"/>
</dbReference>
<dbReference type="Proteomes" id="UP000436822">
    <property type="component" value="Unassembled WGS sequence"/>
</dbReference>
<dbReference type="RefSeq" id="WP_159809103.1">
    <property type="nucleotide sequence ID" value="NZ_BLJE01000004.1"/>
</dbReference>
<feature type="chain" id="PRO_5027057120" evidence="1">
    <location>
        <begin position="22"/>
        <end position="96"/>
    </location>
</feature>
<proteinExistence type="predicted"/>
<keyword evidence="3" id="KW-1185">Reference proteome</keyword>
<dbReference type="AlphaFoldDB" id="A0A6N6JK53"/>
<reference evidence="2 3" key="1">
    <citation type="submission" date="2019-12" db="EMBL/GenBank/DDBJ databases">
        <title>Litoreibacter badius sp. nov., a novel bacteriochlorophyll a-containing bacterium in the genus Litoreibacter.</title>
        <authorList>
            <person name="Kanamuro M."/>
            <person name="Takabe Y."/>
            <person name="Mori K."/>
            <person name="Takaichi S."/>
            <person name="Hanada S."/>
        </authorList>
    </citation>
    <scope>NUCLEOTIDE SEQUENCE [LARGE SCALE GENOMIC DNA]</scope>
    <source>
        <strain evidence="2 3">K6</strain>
    </source>
</reference>